<dbReference type="InterPro" id="IPR023631">
    <property type="entry name" value="Amidase_dom"/>
</dbReference>
<name>A0ABS4NUD4_9BACL</name>
<dbReference type="PANTHER" id="PTHR11895:SF67">
    <property type="entry name" value="AMIDASE DOMAIN-CONTAINING PROTEIN"/>
    <property type="match status" value="1"/>
</dbReference>
<dbReference type="EMBL" id="JAGGLV010000009">
    <property type="protein sequence ID" value="MBP2113020.1"/>
    <property type="molecule type" value="Genomic_DNA"/>
</dbReference>
<proteinExistence type="predicted"/>
<protein>
    <submittedName>
        <fullName evidence="2">Asp-tRNA(Asn)/Glu-tRNA(Gln) amidotransferase A subunit family amidase</fullName>
    </submittedName>
</protein>
<organism evidence="2 3">
    <name type="scientific">Paenibacillus silagei</name>
    <dbReference type="NCBI Taxonomy" id="1670801"/>
    <lineage>
        <taxon>Bacteria</taxon>
        <taxon>Bacillati</taxon>
        <taxon>Bacillota</taxon>
        <taxon>Bacilli</taxon>
        <taxon>Bacillales</taxon>
        <taxon>Paenibacillaceae</taxon>
        <taxon>Paenibacillus</taxon>
    </lineage>
</organism>
<keyword evidence="3" id="KW-1185">Reference proteome</keyword>
<sequence length="441" mass="48091">MLLHKVSLTEMMSRIHEPGYSPETVLDPYLERYRQVEPHIHAFVPEDEAEGRLDSEKALLQRTYSGDERKPALFGIPVGIKDLLHVDGLPTRAGSQLSAELLAGAQGSLVAKLRALGAVIAGKTVTEEFAYNGPIATLNPHNTGHTPGGSSAGSAAAVAAGLCPLTVGTQTLRSVIAPASFCGVVGFKPSYGRVPLDGVLLFSPSFDTVGFFTQNLPDMEAAAALLVPDWEAPAAPMPRKPVLGIPKGVYMELMSAEVKGLFGAQITGLEQLGYEVRYVQMPWEDELIYGNAMLRFIEGELAREHEHRFTEHRAEYGLPVQEAILRGQQIPEEELEQYRTRQRELRQDLMELMEQEGIDLWVSPAQGGTAPKNEERNTGWAGMPAVWGFAGVPTVSLPAATLEGMPLGFQCIGRYGEDEELLAWARQLWPCLAGEQPLPVE</sequence>
<dbReference type="InterPro" id="IPR000120">
    <property type="entry name" value="Amidase"/>
</dbReference>
<comment type="caution">
    <text evidence="2">The sequence shown here is derived from an EMBL/GenBank/DDBJ whole genome shotgun (WGS) entry which is preliminary data.</text>
</comment>
<evidence type="ECO:0000313" key="2">
    <source>
        <dbReference type="EMBL" id="MBP2113020.1"/>
    </source>
</evidence>
<dbReference type="SUPFAM" id="SSF75304">
    <property type="entry name" value="Amidase signature (AS) enzymes"/>
    <property type="match status" value="1"/>
</dbReference>
<evidence type="ECO:0000259" key="1">
    <source>
        <dbReference type="Pfam" id="PF01425"/>
    </source>
</evidence>
<dbReference type="PANTHER" id="PTHR11895">
    <property type="entry name" value="TRANSAMIDASE"/>
    <property type="match status" value="1"/>
</dbReference>
<dbReference type="InterPro" id="IPR036928">
    <property type="entry name" value="AS_sf"/>
</dbReference>
<dbReference type="Proteomes" id="UP000773462">
    <property type="component" value="Unassembled WGS sequence"/>
</dbReference>
<feature type="domain" description="Amidase" evidence="1">
    <location>
        <begin position="25"/>
        <end position="422"/>
    </location>
</feature>
<dbReference type="Pfam" id="PF01425">
    <property type="entry name" value="Amidase"/>
    <property type="match status" value="1"/>
</dbReference>
<reference evidence="2 3" key="1">
    <citation type="submission" date="2021-03" db="EMBL/GenBank/DDBJ databases">
        <title>Genomic Encyclopedia of Type Strains, Phase IV (KMG-IV): sequencing the most valuable type-strain genomes for metagenomic binning, comparative biology and taxonomic classification.</title>
        <authorList>
            <person name="Goeker M."/>
        </authorList>
    </citation>
    <scope>NUCLEOTIDE SEQUENCE [LARGE SCALE GENOMIC DNA]</scope>
    <source>
        <strain evidence="2 3">DSM 101953</strain>
    </source>
</reference>
<gene>
    <name evidence="2" type="ORF">J2Z70_003174</name>
</gene>
<dbReference type="Gene3D" id="3.90.1300.10">
    <property type="entry name" value="Amidase signature (AS) domain"/>
    <property type="match status" value="1"/>
</dbReference>
<dbReference type="RefSeq" id="WP_209874576.1">
    <property type="nucleotide sequence ID" value="NZ_JAGGLV010000009.1"/>
</dbReference>
<accession>A0ABS4NUD4</accession>
<evidence type="ECO:0000313" key="3">
    <source>
        <dbReference type="Proteomes" id="UP000773462"/>
    </source>
</evidence>